<accession>M1CF77</accession>
<sequence length="52" mass="5509">MSCWQGLQVLQHPTSNPTPTISPTLNFVTSGPTSTTSPTTSCLHQISSPPQN</sequence>
<organism evidence="2 3">
    <name type="scientific">Solanum tuberosum</name>
    <name type="common">Potato</name>
    <dbReference type="NCBI Taxonomy" id="4113"/>
    <lineage>
        <taxon>Eukaryota</taxon>
        <taxon>Viridiplantae</taxon>
        <taxon>Streptophyta</taxon>
        <taxon>Embryophyta</taxon>
        <taxon>Tracheophyta</taxon>
        <taxon>Spermatophyta</taxon>
        <taxon>Magnoliopsida</taxon>
        <taxon>eudicotyledons</taxon>
        <taxon>Gunneridae</taxon>
        <taxon>Pentapetalae</taxon>
        <taxon>asterids</taxon>
        <taxon>lamiids</taxon>
        <taxon>Solanales</taxon>
        <taxon>Solanaceae</taxon>
        <taxon>Solanoideae</taxon>
        <taxon>Solaneae</taxon>
        <taxon>Solanum</taxon>
    </lineage>
</organism>
<reference evidence="2" key="2">
    <citation type="submission" date="2015-06" db="UniProtKB">
        <authorList>
            <consortium name="EnsemblPlants"/>
        </authorList>
    </citation>
    <scope>IDENTIFICATION</scope>
    <source>
        <strain evidence="2">DM1-3 516 R44</strain>
    </source>
</reference>
<feature type="region of interest" description="Disordered" evidence="1">
    <location>
        <begin position="1"/>
        <end position="52"/>
    </location>
</feature>
<dbReference type="EnsemblPlants" id="PGSC0003DMT400066219">
    <property type="protein sequence ID" value="PGSC0003DMT400066219"/>
    <property type="gene ID" value="PGSC0003DMG402025767"/>
</dbReference>
<evidence type="ECO:0000313" key="3">
    <source>
        <dbReference type="Proteomes" id="UP000011115"/>
    </source>
</evidence>
<evidence type="ECO:0000256" key="1">
    <source>
        <dbReference type="SAM" id="MobiDB-lite"/>
    </source>
</evidence>
<dbReference type="AlphaFoldDB" id="M1CF77"/>
<evidence type="ECO:0000313" key="2">
    <source>
        <dbReference type="EnsemblPlants" id="PGSC0003DMT400066219"/>
    </source>
</evidence>
<name>M1CF77_SOLTU</name>
<feature type="compositionally biased region" description="Low complexity" evidence="1">
    <location>
        <begin position="13"/>
        <end position="41"/>
    </location>
</feature>
<dbReference type="PaxDb" id="4113-PGSC0003DMT400066219"/>
<dbReference type="HOGENOM" id="CLU_3091053_0_0_1"/>
<reference evidence="3" key="1">
    <citation type="journal article" date="2011" name="Nature">
        <title>Genome sequence and analysis of the tuber crop potato.</title>
        <authorList>
            <consortium name="The Potato Genome Sequencing Consortium"/>
        </authorList>
    </citation>
    <scope>NUCLEOTIDE SEQUENCE [LARGE SCALE GENOMIC DNA]</scope>
    <source>
        <strain evidence="3">cv. DM1-3 516 R44</strain>
    </source>
</reference>
<dbReference type="InParanoid" id="M1CF77"/>
<protein>
    <submittedName>
        <fullName evidence="2">Cinnamyl alcohol dehydrogenase</fullName>
    </submittedName>
</protein>
<dbReference type="Proteomes" id="UP000011115">
    <property type="component" value="Unassembled WGS sequence"/>
</dbReference>
<proteinExistence type="predicted"/>
<dbReference type="Gramene" id="PGSC0003DMT400066219">
    <property type="protein sequence ID" value="PGSC0003DMT400066219"/>
    <property type="gene ID" value="PGSC0003DMG402025767"/>
</dbReference>
<feature type="compositionally biased region" description="Polar residues" evidence="1">
    <location>
        <begin position="42"/>
        <end position="52"/>
    </location>
</feature>
<keyword evidence="3" id="KW-1185">Reference proteome</keyword>